<dbReference type="Pfam" id="PF13490">
    <property type="entry name" value="zf-HC2"/>
    <property type="match status" value="1"/>
</dbReference>
<keyword evidence="6" id="KW-0805">Transcription regulation</keyword>
<reference evidence="16" key="1">
    <citation type="journal article" date="2019" name="Int. J. Syst. Evol. Microbiol.">
        <title>The Global Catalogue of Microorganisms (GCM) 10K type strain sequencing project: providing services to taxonomists for standard genome sequencing and annotation.</title>
        <authorList>
            <consortium name="The Broad Institute Genomics Platform"/>
            <consortium name="The Broad Institute Genome Sequencing Center for Infectious Disease"/>
            <person name="Wu L."/>
            <person name="Ma J."/>
        </authorList>
    </citation>
    <scope>NUCLEOTIDE SEQUENCE [LARGE SCALE GENOMIC DNA]</scope>
    <source>
        <strain evidence="16">NCAIM B.02333</strain>
    </source>
</reference>
<dbReference type="Pfam" id="PF10099">
    <property type="entry name" value="RskA_C"/>
    <property type="match status" value="1"/>
</dbReference>
<evidence type="ECO:0000313" key="16">
    <source>
        <dbReference type="Proteomes" id="UP001595685"/>
    </source>
</evidence>
<feature type="domain" description="Anti-sigma K factor RskA C-terminal" evidence="13">
    <location>
        <begin position="157"/>
        <end position="298"/>
    </location>
</feature>
<evidence type="ECO:0000259" key="14">
    <source>
        <dbReference type="Pfam" id="PF13490"/>
    </source>
</evidence>
<evidence type="ECO:0000259" key="13">
    <source>
        <dbReference type="Pfam" id="PF10099"/>
    </source>
</evidence>
<feature type="transmembrane region" description="Helical" evidence="12">
    <location>
        <begin position="153"/>
        <end position="174"/>
    </location>
</feature>
<evidence type="ECO:0000256" key="6">
    <source>
        <dbReference type="ARBA" id="ARBA00023015"/>
    </source>
</evidence>
<dbReference type="Gene3D" id="1.10.10.1320">
    <property type="entry name" value="Anti-sigma factor, zinc-finger domain"/>
    <property type="match status" value="1"/>
</dbReference>
<evidence type="ECO:0000256" key="12">
    <source>
        <dbReference type="SAM" id="Phobius"/>
    </source>
</evidence>
<evidence type="ECO:0000256" key="10">
    <source>
        <dbReference type="ARBA" id="ARBA00030803"/>
    </source>
</evidence>
<evidence type="ECO:0000256" key="3">
    <source>
        <dbReference type="ARBA" id="ARBA00022475"/>
    </source>
</evidence>
<evidence type="ECO:0000313" key="15">
    <source>
        <dbReference type="EMBL" id="MFC3688652.1"/>
    </source>
</evidence>
<proteinExistence type="predicted"/>
<keyword evidence="8" id="KW-0804">Transcription</keyword>
<dbReference type="InterPro" id="IPR027383">
    <property type="entry name" value="Znf_put"/>
</dbReference>
<evidence type="ECO:0000256" key="8">
    <source>
        <dbReference type="ARBA" id="ARBA00023163"/>
    </source>
</evidence>
<dbReference type="InterPro" id="IPR051474">
    <property type="entry name" value="Anti-sigma-K/W_factor"/>
</dbReference>
<name>A0ABV7WGU8_9MICO</name>
<evidence type="ECO:0000256" key="9">
    <source>
        <dbReference type="ARBA" id="ARBA00029829"/>
    </source>
</evidence>
<protein>
    <recommendedName>
        <fullName evidence="10">Regulator of SigK</fullName>
    </recommendedName>
    <alternativeName>
        <fullName evidence="9">Sigma-K anti-sigma factor RskA</fullName>
    </alternativeName>
</protein>
<dbReference type="InterPro" id="IPR041916">
    <property type="entry name" value="Anti_sigma_zinc_sf"/>
</dbReference>
<evidence type="ECO:0000256" key="4">
    <source>
        <dbReference type="ARBA" id="ARBA00022692"/>
    </source>
</evidence>
<keyword evidence="4 12" id="KW-0812">Transmembrane</keyword>
<evidence type="ECO:0000256" key="2">
    <source>
        <dbReference type="ARBA" id="ARBA00004236"/>
    </source>
</evidence>
<dbReference type="Proteomes" id="UP001595685">
    <property type="component" value="Unassembled WGS sequence"/>
</dbReference>
<keyword evidence="7 12" id="KW-0472">Membrane</keyword>
<dbReference type="EMBL" id="JBHRWW010000005">
    <property type="protein sequence ID" value="MFC3688652.1"/>
    <property type="molecule type" value="Genomic_DNA"/>
</dbReference>
<keyword evidence="3" id="KW-1003">Cell membrane</keyword>
<comment type="caution">
    <text evidence="15">The sequence shown here is derived from an EMBL/GenBank/DDBJ whole genome shotgun (WGS) entry which is preliminary data.</text>
</comment>
<sequence length="304" mass="30451">MRPDAHTLVAAYAVHALDEGERTEVREHLEQCETCRDDLRAFRETAATLATAAAEAPPARMRAAVMARVRSTPQLPPLTDDPDASVEAPSGGARPDAVVTDPSDPVDPVDPAGPPGSSPGVPGEVGTGARAVPAARRQGREAAGSRRAPSRALFGLAASALTVAALGAGTVAVVQSDRLGDAQVQQAAVQRVLSADDVVTLSGPPTLADGVQGDDEVVVLASPSRDAALILPAGLPAAPEGSTWQAWTVTGEQATSAGTFDVGDGEAVALQASVAGADAVAVSLEPAGGSEAPTTDPVLVLPLA</sequence>
<keyword evidence="5 12" id="KW-1133">Transmembrane helix</keyword>
<feature type="domain" description="Putative zinc-finger" evidence="14">
    <location>
        <begin position="4"/>
        <end position="36"/>
    </location>
</feature>
<evidence type="ECO:0000256" key="5">
    <source>
        <dbReference type="ARBA" id="ARBA00022989"/>
    </source>
</evidence>
<feature type="compositionally biased region" description="Low complexity" evidence="11">
    <location>
        <begin position="118"/>
        <end position="128"/>
    </location>
</feature>
<evidence type="ECO:0000256" key="7">
    <source>
        <dbReference type="ARBA" id="ARBA00023136"/>
    </source>
</evidence>
<evidence type="ECO:0000256" key="1">
    <source>
        <dbReference type="ARBA" id="ARBA00004167"/>
    </source>
</evidence>
<keyword evidence="16" id="KW-1185">Reference proteome</keyword>
<comment type="subcellular location">
    <subcellularLocation>
        <location evidence="2">Cell membrane</location>
    </subcellularLocation>
    <subcellularLocation>
        <location evidence="1">Membrane</location>
        <topology evidence="1">Single-pass membrane protein</topology>
    </subcellularLocation>
</comment>
<dbReference type="InterPro" id="IPR018764">
    <property type="entry name" value="RskA_C"/>
</dbReference>
<dbReference type="RefSeq" id="WP_376985515.1">
    <property type="nucleotide sequence ID" value="NZ_JBHRWW010000005.1"/>
</dbReference>
<evidence type="ECO:0000256" key="11">
    <source>
        <dbReference type="SAM" id="MobiDB-lite"/>
    </source>
</evidence>
<dbReference type="PANTHER" id="PTHR37461:SF1">
    <property type="entry name" value="ANTI-SIGMA-K FACTOR RSKA"/>
    <property type="match status" value="1"/>
</dbReference>
<accession>A0ABV7WGU8</accession>
<feature type="region of interest" description="Disordered" evidence="11">
    <location>
        <begin position="73"/>
        <end position="148"/>
    </location>
</feature>
<organism evidence="15 16">
    <name type="scientific">Aquipuribacter hungaricus</name>
    <dbReference type="NCBI Taxonomy" id="545624"/>
    <lineage>
        <taxon>Bacteria</taxon>
        <taxon>Bacillati</taxon>
        <taxon>Actinomycetota</taxon>
        <taxon>Actinomycetes</taxon>
        <taxon>Micrococcales</taxon>
        <taxon>Intrasporangiaceae</taxon>
        <taxon>Aquipuribacter</taxon>
    </lineage>
</organism>
<dbReference type="PANTHER" id="PTHR37461">
    <property type="entry name" value="ANTI-SIGMA-K FACTOR RSKA"/>
    <property type="match status" value="1"/>
</dbReference>
<gene>
    <name evidence="15" type="ORF">ACFOLH_09895</name>
</gene>